<keyword evidence="9 10" id="KW-0472">Membrane</keyword>
<feature type="transmembrane region" description="Helical" evidence="10">
    <location>
        <begin position="562"/>
        <end position="578"/>
    </location>
</feature>
<dbReference type="PANTHER" id="PTHR12413">
    <property type="entry name" value="DOLICHYL GLYCOSYLTRANSFERASE"/>
    <property type="match status" value="1"/>
</dbReference>
<comment type="subcellular location">
    <subcellularLocation>
        <location evidence="1 10">Endoplasmic reticulum membrane</location>
        <topology evidence="1 10">Multi-pass membrane protein</topology>
    </subcellularLocation>
</comment>
<comment type="pathway">
    <text evidence="2 10">Protein modification; protein glycosylation.</text>
</comment>
<sequence>MPIPQILKCTETGLQSPTASQCLSGTMRATSEWTLDYPPFFAWFEYALSHIAKYVDQEMLNIHNLNYYSPRTLLFQRFSVILTDALFVYAVHECSKCIDGKRTGKDLTEKPKFILSVLLLWNFGLLIVDHIHFQYNGFLSGLLLLSIARLFQCVYRCPQTSEGIRSLELELQATKRHIEGALLFAVLLHLKHIYLYVAPAYGIYLLRSYCFTADKPDGTVRWDRFSFVRVAALGLIVFLVSALSLGPFLALNQLPQVFSRLFPFKRGLCHAYWAPNFWALYNALDKALCVIGLGIETSGSQPDPQSLNDKWFGSAVPAHSPSLSFPFGNPHLHTAGHRGPRGFLRCLVLCALSSFMFGWHVHEKAILLAILPMRPAVCGKGRRRDSFPDSDDNGTLLPLPSALHCTRKEKPLFNWMETVYLLGLGPLEVCCELLFPVTSWRLKYPFIPLLLTSVYCAVDIYLYLPSAEIQGMDHHSLPMKEDINQNQEIWSRGQTSRGTGINMMNGRPGQEPLKFLPDEARSLPPPKLNDPRLVYIGFLGYCTGLLDNLVRMRPVMKAGLHRQFLLVTSFFFAGYFYLKRQDYLYALKDHDMFGYIKLHPEDFPEKEKKTYAEILEAFHPVR</sequence>
<dbReference type="Proteomes" id="UP001623349">
    <property type="component" value="Unassembled WGS sequence"/>
</dbReference>
<dbReference type="InterPro" id="IPR009423">
    <property type="entry name" value="NDUC2"/>
</dbReference>
<comment type="caution">
    <text evidence="10">Lacks conserved residue(s) required for the propagation of feature annotation.</text>
</comment>
<evidence type="ECO:0000256" key="3">
    <source>
        <dbReference type="ARBA" id="ARBA00008715"/>
    </source>
</evidence>
<name>A0ABQ0EZ67_APOSI</name>
<keyword evidence="8 10" id="KW-1133">Transmembrane helix</keyword>
<dbReference type="Pfam" id="PF03155">
    <property type="entry name" value="Alg6_Alg8"/>
    <property type="match status" value="1"/>
</dbReference>
<protein>
    <recommendedName>
        <fullName evidence="10">Alpha-1,3-glucosyltransferase</fullName>
        <ecNumber evidence="10">2.4.1.-</ecNumber>
    </recommendedName>
</protein>
<comment type="caution">
    <text evidence="11">The sequence shown here is derived from an EMBL/GenBank/DDBJ whole genome shotgun (WGS) entry which is preliminary data.</text>
</comment>
<dbReference type="EMBL" id="BAAFST010000007">
    <property type="protein sequence ID" value="GAB1292341.1"/>
    <property type="molecule type" value="Genomic_DNA"/>
</dbReference>
<organism evidence="11 12">
    <name type="scientific">Apodemus speciosus</name>
    <name type="common">Large Japanese field mouse</name>
    <dbReference type="NCBI Taxonomy" id="105296"/>
    <lineage>
        <taxon>Eukaryota</taxon>
        <taxon>Metazoa</taxon>
        <taxon>Chordata</taxon>
        <taxon>Craniata</taxon>
        <taxon>Vertebrata</taxon>
        <taxon>Euteleostomi</taxon>
        <taxon>Mammalia</taxon>
        <taxon>Eutheria</taxon>
        <taxon>Euarchontoglires</taxon>
        <taxon>Glires</taxon>
        <taxon>Rodentia</taxon>
        <taxon>Myomorpha</taxon>
        <taxon>Muroidea</taxon>
        <taxon>Muridae</taxon>
        <taxon>Murinae</taxon>
        <taxon>Apodemus</taxon>
    </lineage>
</organism>
<dbReference type="PANTHER" id="PTHR12413:SF2">
    <property type="entry name" value="DOLICHYL PYROPHOSPHATE GLC1MAN9GLCNAC2 ALPHA-1,3-GLUCOSYLTRANSFERASE-RELATED"/>
    <property type="match status" value="1"/>
</dbReference>
<evidence type="ECO:0000256" key="7">
    <source>
        <dbReference type="ARBA" id="ARBA00022824"/>
    </source>
</evidence>
<evidence type="ECO:0000313" key="12">
    <source>
        <dbReference type="Proteomes" id="UP001623349"/>
    </source>
</evidence>
<evidence type="ECO:0000256" key="6">
    <source>
        <dbReference type="ARBA" id="ARBA00022692"/>
    </source>
</evidence>
<dbReference type="Pfam" id="PF06374">
    <property type="entry name" value="NDUF_C2"/>
    <property type="match status" value="1"/>
</dbReference>
<evidence type="ECO:0000256" key="1">
    <source>
        <dbReference type="ARBA" id="ARBA00004477"/>
    </source>
</evidence>
<dbReference type="EC" id="2.4.1.-" evidence="10"/>
<evidence type="ECO:0000256" key="2">
    <source>
        <dbReference type="ARBA" id="ARBA00004922"/>
    </source>
</evidence>
<evidence type="ECO:0000256" key="10">
    <source>
        <dbReference type="RuleBase" id="RU363110"/>
    </source>
</evidence>
<comment type="similarity">
    <text evidence="3 10">Belongs to the ALG6/ALG8 glucosyltransferase family.</text>
</comment>
<dbReference type="InterPro" id="IPR004856">
    <property type="entry name" value="Glyco_trans_ALG6/ALG8"/>
</dbReference>
<proteinExistence type="inferred from homology"/>
<gene>
    <name evidence="11" type="ORF">APTSU1_000757200</name>
</gene>
<keyword evidence="7 10" id="KW-0256">Endoplasmic reticulum</keyword>
<accession>A0ABQ0EZ67</accession>
<keyword evidence="4 10" id="KW-0328">Glycosyltransferase</keyword>
<evidence type="ECO:0000313" key="11">
    <source>
        <dbReference type="EMBL" id="GAB1292341.1"/>
    </source>
</evidence>
<keyword evidence="12" id="KW-1185">Reference proteome</keyword>
<feature type="transmembrane region" description="Helical" evidence="10">
    <location>
        <begin position="113"/>
        <end position="131"/>
    </location>
</feature>
<keyword evidence="6 10" id="KW-0812">Transmembrane</keyword>
<keyword evidence="5 10" id="KW-0808">Transferase</keyword>
<evidence type="ECO:0000256" key="9">
    <source>
        <dbReference type="ARBA" id="ARBA00023136"/>
    </source>
</evidence>
<evidence type="ECO:0000256" key="4">
    <source>
        <dbReference type="ARBA" id="ARBA00022676"/>
    </source>
</evidence>
<feature type="transmembrane region" description="Helical" evidence="10">
    <location>
        <begin position="181"/>
        <end position="206"/>
    </location>
</feature>
<reference evidence="11 12" key="1">
    <citation type="submission" date="2024-08" db="EMBL/GenBank/DDBJ databases">
        <title>The draft genome of Apodemus speciosus.</title>
        <authorList>
            <person name="Nabeshima K."/>
            <person name="Suzuki S."/>
            <person name="Onuma M."/>
        </authorList>
    </citation>
    <scope>NUCLEOTIDE SEQUENCE [LARGE SCALE GENOMIC DNA]</scope>
    <source>
        <strain evidence="11">IB14-021</strain>
    </source>
</reference>
<evidence type="ECO:0000256" key="5">
    <source>
        <dbReference type="ARBA" id="ARBA00022679"/>
    </source>
</evidence>
<feature type="transmembrane region" description="Helical" evidence="10">
    <location>
        <begin position="226"/>
        <end position="251"/>
    </location>
</feature>
<evidence type="ECO:0000256" key="8">
    <source>
        <dbReference type="ARBA" id="ARBA00022989"/>
    </source>
</evidence>